<gene>
    <name evidence="2" type="ORF">SAMN05192573_11095</name>
</gene>
<dbReference type="Pfam" id="PF06170">
    <property type="entry name" value="DUF983"/>
    <property type="match status" value="1"/>
</dbReference>
<feature type="transmembrane region" description="Helical" evidence="1">
    <location>
        <begin position="88"/>
        <end position="107"/>
    </location>
</feature>
<dbReference type="STRING" id="551996.SAMN05192573_11095"/>
<evidence type="ECO:0000256" key="1">
    <source>
        <dbReference type="SAM" id="Phobius"/>
    </source>
</evidence>
<dbReference type="Proteomes" id="UP000199705">
    <property type="component" value="Unassembled WGS sequence"/>
</dbReference>
<dbReference type="InterPro" id="IPR009325">
    <property type="entry name" value="DUF983"/>
</dbReference>
<name>A0A1G8D1A5_9SPHI</name>
<dbReference type="EMBL" id="FNCG01000010">
    <property type="protein sequence ID" value="SDH51555.1"/>
    <property type="molecule type" value="Genomic_DNA"/>
</dbReference>
<keyword evidence="1" id="KW-1133">Transmembrane helix</keyword>
<protein>
    <submittedName>
        <fullName evidence="2">Uncharacterized conserved protein, DUF983 family</fullName>
    </submittedName>
</protein>
<reference evidence="3" key="1">
    <citation type="submission" date="2016-10" db="EMBL/GenBank/DDBJ databases">
        <authorList>
            <person name="Varghese N."/>
            <person name="Submissions S."/>
        </authorList>
    </citation>
    <scope>NUCLEOTIDE SEQUENCE [LARGE SCALE GENOMIC DNA]</scope>
    <source>
        <strain evidence="3">Gh-67</strain>
    </source>
</reference>
<evidence type="ECO:0000313" key="2">
    <source>
        <dbReference type="EMBL" id="SDH51555.1"/>
    </source>
</evidence>
<keyword evidence="1" id="KW-0472">Membrane</keyword>
<keyword evidence="1" id="KW-0812">Transmembrane</keyword>
<feature type="transmembrane region" description="Helical" evidence="1">
    <location>
        <begin position="56"/>
        <end position="82"/>
    </location>
</feature>
<sequence length="152" mass="17142">MNNANKWPLWPAVIHAKCPRCRRGKMFANAMYGFHGQQMLKQCDHCKLTYEIEPGYFYVAMFVSYAMNVAVLVTLSVALSVLTGSTNPWLYVIVLLTASLILSPFNFRYSRVILLYWLTPGLSYQPEYSADKPESVLPASDPGDSIVPLNLN</sequence>
<evidence type="ECO:0000313" key="3">
    <source>
        <dbReference type="Proteomes" id="UP000199705"/>
    </source>
</evidence>
<organism evidence="2 3">
    <name type="scientific">Mucilaginibacter gossypii</name>
    <dbReference type="NCBI Taxonomy" id="551996"/>
    <lineage>
        <taxon>Bacteria</taxon>
        <taxon>Pseudomonadati</taxon>
        <taxon>Bacteroidota</taxon>
        <taxon>Sphingobacteriia</taxon>
        <taxon>Sphingobacteriales</taxon>
        <taxon>Sphingobacteriaceae</taxon>
        <taxon>Mucilaginibacter</taxon>
    </lineage>
</organism>
<proteinExistence type="predicted"/>
<dbReference type="AlphaFoldDB" id="A0A1G8D1A5"/>
<keyword evidence="3" id="KW-1185">Reference proteome</keyword>
<accession>A0A1G8D1A5</accession>